<feature type="compositionally biased region" description="Polar residues" evidence="1">
    <location>
        <begin position="132"/>
        <end position="143"/>
    </location>
</feature>
<reference evidence="2" key="1">
    <citation type="submission" date="2013-07" db="EMBL/GenBank/DDBJ databases">
        <title>The genome of an arbuscular mycorrhizal fungus provides insights into the evolution of the oldest plant symbiosis.</title>
        <authorList>
            <consortium name="DOE Joint Genome Institute"/>
            <person name="Tisserant E."/>
            <person name="Malbreil M."/>
            <person name="Kuo A."/>
            <person name="Kohler A."/>
            <person name="Symeonidi A."/>
            <person name="Balestrini R."/>
            <person name="Charron P."/>
            <person name="Duensing N."/>
            <person name="Frei-dit-Frey N."/>
            <person name="Gianinazzi-Pearson V."/>
            <person name="Gilbert B."/>
            <person name="Handa Y."/>
            <person name="Hijri M."/>
            <person name="Kaul R."/>
            <person name="Kawaguchi M."/>
            <person name="Krajinski F."/>
            <person name="Lammers P."/>
            <person name="Lapierre D."/>
            <person name="Masclaux F.G."/>
            <person name="Murat C."/>
            <person name="Morin E."/>
            <person name="Ndikumana S."/>
            <person name="Pagni M."/>
            <person name="Petitpierre D."/>
            <person name="Requena N."/>
            <person name="Rosikiewicz P."/>
            <person name="Riley R."/>
            <person name="Saito K."/>
            <person name="San Clemente H."/>
            <person name="Shapiro H."/>
            <person name="van Tuinen D."/>
            <person name="Becard G."/>
            <person name="Bonfante P."/>
            <person name="Paszkowski U."/>
            <person name="Shachar-Hill Y."/>
            <person name="Young J.P."/>
            <person name="Sanders I.R."/>
            <person name="Henrissat B."/>
            <person name="Rensing S.A."/>
            <person name="Grigoriev I.V."/>
            <person name="Corradi N."/>
            <person name="Roux C."/>
            <person name="Martin F."/>
        </authorList>
    </citation>
    <scope>NUCLEOTIDE SEQUENCE</scope>
    <source>
        <strain evidence="2">DAOM 197198</strain>
    </source>
</reference>
<protein>
    <submittedName>
        <fullName evidence="2">Uncharacterized protein</fullName>
    </submittedName>
</protein>
<evidence type="ECO:0000313" key="2">
    <source>
        <dbReference type="EMBL" id="ESA17866.1"/>
    </source>
</evidence>
<evidence type="ECO:0000256" key="1">
    <source>
        <dbReference type="SAM" id="MobiDB-lite"/>
    </source>
</evidence>
<accession>U9UQJ3</accession>
<gene>
    <name evidence="2" type="ORF">GLOINDRAFT_21322</name>
</gene>
<feature type="region of interest" description="Disordered" evidence="1">
    <location>
        <begin position="132"/>
        <end position="154"/>
    </location>
</feature>
<dbReference type="EMBL" id="KI279760">
    <property type="protein sequence ID" value="ESA17866.1"/>
    <property type="molecule type" value="Genomic_DNA"/>
</dbReference>
<feature type="compositionally biased region" description="Basic and acidic residues" evidence="1">
    <location>
        <begin position="144"/>
        <end position="154"/>
    </location>
</feature>
<dbReference type="HOGENOM" id="CLU_1705176_0_0_1"/>
<name>U9UQJ3_RHIID</name>
<sequence>MFEFVESNKTLVQEQANASIIQSHAQAYHTSRKLTEILVEEMSDCVEEMSDCVEEMSDCIEEMSDCVEEMSDCDKYPVMYKEEPRKILLEIGNRCTSFGKWYSSNYRELLSQLSRYSLEFKPKIILSSPISGLSDTTPSSITDNGHKEDLLHLD</sequence>
<dbReference type="AlphaFoldDB" id="U9UQJ3"/>
<dbReference type="VEuPathDB" id="FungiDB:RhiirFUN_023446"/>
<proteinExistence type="predicted"/>
<organism evidence="2">
    <name type="scientific">Rhizophagus irregularis (strain DAOM 181602 / DAOM 197198 / MUCL 43194)</name>
    <name type="common">Arbuscular mycorrhizal fungus</name>
    <name type="synonym">Glomus intraradices</name>
    <dbReference type="NCBI Taxonomy" id="747089"/>
    <lineage>
        <taxon>Eukaryota</taxon>
        <taxon>Fungi</taxon>
        <taxon>Fungi incertae sedis</taxon>
        <taxon>Mucoromycota</taxon>
        <taxon>Glomeromycotina</taxon>
        <taxon>Glomeromycetes</taxon>
        <taxon>Glomerales</taxon>
        <taxon>Glomeraceae</taxon>
        <taxon>Rhizophagus</taxon>
    </lineage>
</organism>